<organism evidence="1 2">
    <name type="scientific">Tautonia plasticadhaerens</name>
    <dbReference type="NCBI Taxonomy" id="2527974"/>
    <lineage>
        <taxon>Bacteria</taxon>
        <taxon>Pseudomonadati</taxon>
        <taxon>Planctomycetota</taxon>
        <taxon>Planctomycetia</taxon>
        <taxon>Isosphaerales</taxon>
        <taxon>Isosphaeraceae</taxon>
        <taxon>Tautonia</taxon>
    </lineage>
</organism>
<evidence type="ECO:0000313" key="1">
    <source>
        <dbReference type="EMBL" id="QDV37467.1"/>
    </source>
</evidence>
<dbReference type="KEGG" id="tpla:ElP_54060"/>
<sequence>MPAIQLTTGMIARRLDEPLHRVTYIIRTRGIEPAAVAGKARVFEEEHLERIAAALRDIDARRDGGG</sequence>
<dbReference type="RefSeq" id="WP_145275311.1">
    <property type="nucleotide sequence ID" value="NZ_CP036426.1"/>
</dbReference>
<name>A0A518H9J3_9BACT</name>
<keyword evidence="2" id="KW-1185">Reference proteome</keyword>
<gene>
    <name evidence="1" type="ORF">ElP_54060</name>
</gene>
<evidence type="ECO:0000313" key="2">
    <source>
        <dbReference type="Proteomes" id="UP000317835"/>
    </source>
</evidence>
<protein>
    <recommendedName>
        <fullName evidence="3">HTH merR-type domain-containing protein</fullName>
    </recommendedName>
</protein>
<dbReference type="OrthoDB" id="282434at2"/>
<accession>A0A518H9J3</accession>
<dbReference type="Proteomes" id="UP000317835">
    <property type="component" value="Chromosome"/>
</dbReference>
<proteinExistence type="predicted"/>
<dbReference type="AlphaFoldDB" id="A0A518H9J3"/>
<dbReference type="EMBL" id="CP036426">
    <property type="protein sequence ID" value="QDV37467.1"/>
    <property type="molecule type" value="Genomic_DNA"/>
</dbReference>
<evidence type="ECO:0008006" key="3">
    <source>
        <dbReference type="Google" id="ProtNLM"/>
    </source>
</evidence>
<reference evidence="1 2" key="1">
    <citation type="submission" date="2019-02" db="EMBL/GenBank/DDBJ databases">
        <title>Deep-cultivation of Planctomycetes and their phenomic and genomic characterization uncovers novel biology.</title>
        <authorList>
            <person name="Wiegand S."/>
            <person name="Jogler M."/>
            <person name="Boedeker C."/>
            <person name="Pinto D."/>
            <person name="Vollmers J."/>
            <person name="Rivas-Marin E."/>
            <person name="Kohn T."/>
            <person name="Peeters S.H."/>
            <person name="Heuer A."/>
            <person name="Rast P."/>
            <person name="Oberbeckmann S."/>
            <person name="Bunk B."/>
            <person name="Jeske O."/>
            <person name="Meyerdierks A."/>
            <person name="Storesund J.E."/>
            <person name="Kallscheuer N."/>
            <person name="Luecker S."/>
            <person name="Lage O.M."/>
            <person name="Pohl T."/>
            <person name="Merkel B.J."/>
            <person name="Hornburger P."/>
            <person name="Mueller R.-W."/>
            <person name="Bruemmer F."/>
            <person name="Labrenz M."/>
            <person name="Spormann A.M."/>
            <person name="Op den Camp H."/>
            <person name="Overmann J."/>
            <person name="Amann R."/>
            <person name="Jetten M.S.M."/>
            <person name="Mascher T."/>
            <person name="Medema M.H."/>
            <person name="Devos D.P."/>
            <person name="Kaster A.-K."/>
            <person name="Ovreas L."/>
            <person name="Rohde M."/>
            <person name="Galperin M.Y."/>
            <person name="Jogler C."/>
        </authorList>
    </citation>
    <scope>NUCLEOTIDE SEQUENCE [LARGE SCALE GENOMIC DNA]</scope>
    <source>
        <strain evidence="1 2">ElP</strain>
    </source>
</reference>